<dbReference type="InterPro" id="IPR045851">
    <property type="entry name" value="AMP-bd_C_sf"/>
</dbReference>
<dbReference type="InterPro" id="IPR042099">
    <property type="entry name" value="ANL_N_sf"/>
</dbReference>
<dbReference type="InterPro" id="IPR025110">
    <property type="entry name" value="AMP-bd_C"/>
</dbReference>
<dbReference type="Pfam" id="PF00501">
    <property type="entry name" value="AMP-binding"/>
    <property type="match status" value="1"/>
</dbReference>
<dbReference type="PANTHER" id="PTHR43201">
    <property type="entry name" value="ACYL-COA SYNTHETASE"/>
    <property type="match status" value="1"/>
</dbReference>
<dbReference type="GO" id="GO:0006631">
    <property type="term" value="P:fatty acid metabolic process"/>
    <property type="evidence" value="ECO:0007669"/>
    <property type="project" value="TreeGrafter"/>
</dbReference>
<evidence type="ECO:0000313" key="11">
    <source>
        <dbReference type="WBParaSite" id="PSAMB.scaffold1928size45484.g15697.t1"/>
    </source>
</evidence>
<comment type="catalytic activity">
    <reaction evidence="7">
        <text>a medium-chain fatty acid + ATP + CoA = a medium-chain fatty acyl-CoA + AMP + diphosphate</text>
        <dbReference type="Rhea" id="RHEA:48340"/>
        <dbReference type="ChEBI" id="CHEBI:30616"/>
        <dbReference type="ChEBI" id="CHEBI:33019"/>
        <dbReference type="ChEBI" id="CHEBI:57287"/>
        <dbReference type="ChEBI" id="CHEBI:59558"/>
        <dbReference type="ChEBI" id="CHEBI:90546"/>
        <dbReference type="ChEBI" id="CHEBI:456215"/>
        <dbReference type="EC" id="6.2.1.2"/>
    </reaction>
</comment>
<evidence type="ECO:0000313" key="10">
    <source>
        <dbReference type="Proteomes" id="UP000887566"/>
    </source>
</evidence>
<dbReference type="PROSITE" id="PS00455">
    <property type="entry name" value="AMP_BINDING"/>
    <property type="match status" value="1"/>
</dbReference>
<dbReference type="EC" id="6.2.1.2" evidence="4"/>
<name>A0A914VFQ6_9BILA</name>
<feature type="domain" description="AMP-dependent synthetase/ligase" evidence="8">
    <location>
        <begin position="60"/>
        <end position="450"/>
    </location>
</feature>
<evidence type="ECO:0000256" key="4">
    <source>
        <dbReference type="ARBA" id="ARBA00039009"/>
    </source>
</evidence>
<dbReference type="SUPFAM" id="SSF56801">
    <property type="entry name" value="Acetyl-CoA synthetase-like"/>
    <property type="match status" value="1"/>
</dbReference>
<dbReference type="FunFam" id="3.40.50.12780:FF:000003">
    <property type="entry name" value="Long-chain-fatty-acid--CoA ligase FadD"/>
    <property type="match status" value="1"/>
</dbReference>
<dbReference type="Pfam" id="PF13193">
    <property type="entry name" value="AMP-binding_C"/>
    <property type="match status" value="1"/>
</dbReference>
<evidence type="ECO:0000256" key="2">
    <source>
        <dbReference type="ARBA" id="ARBA00022598"/>
    </source>
</evidence>
<evidence type="ECO:0000256" key="3">
    <source>
        <dbReference type="ARBA" id="ARBA00037247"/>
    </source>
</evidence>
<evidence type="ECO:0000256" key="6">
    <source>
        <dbReference type="ARBA" id="ARBA00047319"/>
    </source>
</evidence>
<dbReference type="Gene3D" id="3.30.300.30">
    <property type="match status" value="1"/>
</dbReference>
<proteinExistence type="inferred from homology"/>
<dbReference type="InterPro" id="IPR020845">
    <property type="entry name" value="AMP-binding_CS"/>
</dbReference>
<reference evidence="11" key="1">
    <citation type="submission" date="2022-11" db="UniProtKB">
        <authorList>
            <consortium name="WormBaseParasite"/>
        </authorList>
    </citation>
    <scope>IDENTIFICATION</scope>
</reference>
<protein>
    <recommendedName>
        <fullName evidence="5">Medium-chain acyl-CoA ligase ACSF2, mitochondrial</fullName>
        <ecNumber evidence="4">6.2.1.2</ecNumber>
    </recommendedName>
</protein>
<dbReference type="WBParaSite" id="PSAMB.scaffold1928size45484.g15697.t1">
    <property type="protein sequence ID" value="PSAMB.scaffold1928size45484.g15697.t1"/>
    <property type="gene ID" value="PSAMB.scaffold1928size45484.g15697"/>
</dbReference>
<keyword evidence="2" id="KW-0436">Ligase</keyword>
<dbReference type="GO" id="GO:0031956">
    <property type="term" value="F:medium-chain fatty acid-CoA ligase activity"/>
    <property type="evidence" value="ECO:0007669"/>
    <property type="project" value="UniProtKB-EC"/>
</dbReference>
<evidence type="ECO:0000259" key="8">
    <source>
        <dbReference type="Pfam" id="PF00501"/>
    </source>
</evidence>
<dbReference type="FunFam" id="3.30.300.30:FF:000008">
    <property type="entry name" value="2,3-dihydroxybenzoate-AMP ligase"/>
    <property type="match status" value="1"/>
</dbReference>
<comment type="function">
    <text evidence="3">Acyl-CoA synthases catalyze the initial reaction in fatty acid metabolism, by forming a thioester with CoA. Has some preference toward medium-chain substrates. Plays a role in adipocyte differentiation.</text>
</comment>
<evidence type="ECO:0000256" key="1">
    <source>
        <dbReference type="ARBA" id="ARBA00006432"/>
    </source>
</evidence>
<feature type="domain" description="AMP-binding enzyme C-terminal" evidence="9">
    <location>
        <begin position="501"/>
        <end position="581"/>
    </location>
</feature>
<keyword evidence="10" id="KW-1185">Reference proteome</keyword>
<evidence type="ECO:0000259" key="9">
    <source>
        <dbReference type="Pfam" id="PF13193"/>
    </source>
</evidence>
<dbReference type="Proteomes" id="UP000887566">
    <property type="component" value="Unplaced"/>
</dbReference>
<dbReference type="InterPro" id="IPR000873">
    <property type="entry name" value="AMP-dep_synth/lig_dom"/>
</dbReference>
<evidence type="ECO:0000256" key="5">
    <source>
        <dbReference type="ARBA" id="ARBA00039638"/>
    </source>
</evidence>
<dbReference type="Gene3D" id="3.40.50.12780">
    <property type="entry name" value="N-terminal domain of ligase-like"/>
    <property type="match status" value="1"/>
</dbReference>
<comment type="catalytic activity">
    <reaction evidence="6">
        <text>octanoate + ATP + CoA = octanoyl-CoA + AMP + diphosphate</text>
        <dbReference type="Rhea" id="RHEA:33631"/>
        <dbReference type="ChEBI" id="CHEBI:25646"/>
        <dbReference type="ChEBI" id="CHEBI:30616"/>
        <dbReference type="ChEBI" id="CHEBI:33019"/>
        <dbReference type="ChEBI" id="CHEBI:57287"/>
        <dbReference type="ChEBI" id="CHEBI:57386"/>
        <dbReference type="ChEBI" id="CHEBI:456215"/>
    </reaction>
</comment>
<dbReference type="PANTHER" id="PTHR43201:SF5">
    <property type="entry name" value="MEDIUM-CHAIN ACYL-COA LIGASE ACSF2, MITOCHONDRIAL"/>
    <property type="match status" value="1"/>
</dbReference>
<accession>A0A914VFQ6</accession>
<sequence length="606" mass="67762">MALGTFRSSATAQFLRSTILQSARFCHHNKETRQPLMSYAHGASYVPLLNHTIGQRLRMAVDNVPDKELFIFRQSGIRKTFAEFLEDSEKLATGLISLGLEKGDRVGMWGPNSYEWVVCQFATALAGFVMVNINPAYQSTEVKFALQKVGVKALISAPSFKKSNYYRALISVVPEIASGSEDCGAVRSHELPEFKHLIMLGEQSHRGAWKYDDIIDAGGSDAKATLNIRETDTQPDDAVNVQFTSGTTGLPKGAVLTHHNIVNNAYFVGRRAMYHHGKDILCVPNPLYHCMGCVTGSLSVVVHQNTCVFPAPSFESLAALKAVNDEKCTVLFGTPTMFIDMLNHPQFSEFDYSSLRQGFMAGAPCPIELCRRLVNDMNMRDIQIAYGTTETSPVSFMAILDDPPEKRVRSVGHILDHVEASIVDGQGRTLPRGQRGELLVRGYLVMQGYWNDREKTNADITPDRWYHAGDVALMNEDGSVQIVGRTKDMIVRGGENIYPTEIEQFLFQHPLIEDVHVIGVPDERFGEEVCAWIRLHESAEPSQVTTETLKEFCTGKIAHYKVPRYVLIKKEHDFPLTVTGKVKKYELREISKVELGLDQVKSHFNE</sequence>
<organism evidence="10 11">
    <name type="scientific">Plectus sambesii</name>
    <dbReference type="NCBI Taxonomy" id="2011161"/>
    <lineage>
        <taxon>Eukaryota</taxon>
        <taxon>Metazoa</taxon>
        <taxon>Ecdysozoa</taxon>
        <taxon>Nematoda</taxon>
        <taxon>Chromadorea</taxon>
        <taxon>Plectida</taxon>
        <taxon>Plectina</taxon>
        <taxon>Plectoidea</taxon>
        <taxon>Plectidae</taxon>
        <taxon>Plectus</taxon>
    </lineage>
</organism>
<dbReference type="AlphaFoldDB" id="A0A914VFQ6"/>
<dbReference type="CDD" id="cd05917">
    <property type="entry name" value="FACL_like_2"/>
    <property type="match status" value="1"/>
</dbReference>
<evidence type="ECO:0000256" key="7">
    <source>
        <dbReference type="ARBA" id="ARBA00048277"/>
    </source>
</evidence>
<comment type="similarity">
    <text evidence="1">Belongs to the ATP-dependent AMP-binding enzyme family.</text>
</comment>